<name>A0AAV6U7P1_9ARAC</name>
<feature type="compositionally biased region" description="Basic and acidic residues" evidence="1">
    <location>
        <begin position="1"/>
        <end position="14"/>
    </location>
</feature>
<evidence type="ECO:0000313" key="2">
    <source>
        <dbReference type="EMBL" id="KAG8180352.1"/>
    </source>
</evidence>
<comment type="caution">
    <text evidence="2">The sequence shown here is derived from an EMBL/GenBank/DDBJ whole genome shotgun (WGS) entry which is preliminary data.</text>
</comment>
<reference evidence="2 3" key="1">
    <citation type="journal article" date="2022" name="Nat. Ecol. Evol.">
        <title>A masculinizing supergene underlies an exaggerated male reproductive morph in a spider.</title>
        <authorList>
            <person name="Hendrickx F."/>
            <person name="De Corte Z."/>
            <person name="Sonet G."/>
            <person name="Van Belleghem S.M."/>
            <person name="Kostlbacher S."/>
            <person name="Vangestel C."/>
        </authorList>
    </citation>
    <scope>NUCLEOTIDE SEQUENCE [LARGE SCALE GENOMIC DNA]</scope>
    <source>
        <strain evidence="2">W744_W776</strain>
    </source>
</reference>
<evidence type="ECO:0000256" key="1">
    <source>
        <dbReference type="SAM" id="MobiDB-lite"/>
    </source>
</evidence>
<sequence>MPKDSDSFKQEDNSNSKMIAIPPTTQVEEVLISDEEQAESEDPQPYEFRLNKKLEDLGLYEEGMTIQQKEELLSVVVASWQTAEEEKTRRQFYQDYVNASEAFCNDQMEFTFTESPDGSNNASTYNVTSQYYDIPLSQAGSSTASQSKDFETKASIPNGDINQHLGYTSDIASDSSLDNYEDTNCASSSELFISSQEKSRVQSERKGKLKRVRLKHTAMLSIVDPIQSSSANIESLRESQVIGKKPKKESNDLRTSAWAPCLSPNKDIPLSCSKRPWLAQSESPCDSGDEDCASKILNLVRDFDYARLSKMYSHSPDRTIAKPYHLNHVGNFCQKATKPDEIDTLVGVGASHNNLPTFPNFTEAFGGTSDDSLLQIQTDRNRPPNDLGAMTTRSGLKYGLYCDQDESLARDAYQMLNESEETDEAVSKWSTALEDTNLYSEVEVILDESLPKFNNLRPRLYGEGFTLIEEVLGDVNSVHKFEDVQEAKSHSGSDGLEKVNHNAHSTYVDNNSSDGSSVIDVETVVDEDIEEFVLKRKLLEEYQCTDKEPKTSQSKRLKKTS</sequence>
<proteinExistence type="predicted"/>
<dbReference type="EMBL" id="JAFNEN010000567">
    <property type="protein sequence ID" value="KAG8180352.1"/>
    <property type="molecule type" value="Genomic_DNA"/>
</dbReference>
<protein>
    <submittedName>
        <fullName evidence="2">Uncharacterized protein</fullName>
    </submittedName>
</protein>
<feature type="compositionally biased region" description="Polar residues" evidence="1">
    <location>
        <begin position="15"/>
        <end position="25"/>
    </location>
</feature>
<gene>
    <name evidence="2" type="ORF">JTE90_016383</name>
</gene>
<keyword evidence="3" id="KW-1185">Reference proteome</keyword>
<dbReference type="AlphaFoldDB" id="A0AAV6U7P1"/>
<dbReference type="Proteomes" id="UP000827092">
    <property type="component" value="Unassembled WGS sequence"/>
</dbReference>
<accession>A0AAV6U7P1</accession>
<evidence type="ECO:0000313" key="3">
    <source>
        <dbReference type="Proteomes" id="UP000827092"/>
    </source>
</evidence>
<feature type="region of interest" description="Disordered" evidence="1">
    <location>
        <begin position="1"/>
        <end position="25"/>
    </location>
</feature>
<organism evidence="2 3">
    <name type="scientific">Oedothorax gibbosus</name>
    <dbReference type="NCBI Taxonomy" id="931172"/>
    <lineage>
        <taxon>Eukaryota</taxon>
        <taxon>Metazoa</taxon>
        <taxon>Ecdysozoa</taxon>
        <taxon>Arthropoda</taxon>
        <taxon>Chelicerata</taxon>
        <taxon>Arachnida</taxon>
        <taxon>Araneae</taxon>
        <taxon>Araneomorphae</taxon>
        <taxon>Entelegynae</taxon>
        <taxon>Araneoidea</taxon>
        <taxon>Linyphiidae</taxon>
        <taxon>Erigoninae</taxon>
        <taxon>Oedothorax</taxon>
    </lineage>
</organism>